<dbReference type="GO" id="GO:0061630">
    <property type="term" value="F:ubiquitin protein ligase activity"/>
    <property type="evidence" value="ECO:0007669"/>
    <property type="project" value="UniProtKB-EC"/>
</dbReference>
<dbReference type="PANTHER" id="PTHR46803:SF2">
    <property type="entry name" value="E3 UBIQUITIN-PROTEIN LIGASE CHIP"/>
    <property type="match status" value="1"/>
</dbReference>
<proteinExistence type="predicted"/>
<evidence type="ECO:0000256" key="4">
    <source>
        <dbReference type="ARBA" id="ARBA00022737"/>
    </source>
</evidence>
<dbReference type="GO" id="GO:0005737">
    <property type="term" value="C:cytoplasm"/>
    <property type="evidence" value="ECO:0007669"/>
    <property type="project" value="TreeGrafter"/>
</dbReference>
<evidence type="ECO:0000256" key="5">
    <source>
        <dbReference type="ARBA" id="ARBA00022786"/>
    </source>
</evidence>
<evidence type="ECO:0000313" key="10">
    <source>
        <dbReference type="Proteomes" id="UP000015354"/>
    </source>
</evidence>
<dbReference type="GO" id="GO:0051087">
    <property type="term" value="F:protein-folding chaperone binding"/>
    <property type="evidence" value="ECO:0007669"/>
    <property type="project" value="TreeGrafter"/>
</dbReference>
<evidence type="ECO:0000256" key="2">
    <source>
        <dbReference type="ARBA" id="ARBA00012483"/>
    </source>
</evidence>
<evidence type="ECO:0000256" key="6">
    <source>
        <dbReference type="SAM" id="MobiDB-lite"/>
    </source>
</evidence>
<dbReference type="GO" id="GO:0043161">
    <property type="term" value="P:proteasome-mediated ubiquitin-dependent protein catabolic process"/>
    <property type="evidence" value="ECO:0007669"/>
    <property type="project" value="TreeGrafter"/>
</dbReference>
<keyword evidence="10" id="KW-1185">Reference proteome</keyword>
<dbReference type="GO" id="GO:0071218">
    <property type="term" value="P:cellular response to misfolded protein"/>
    <property type="evidence" value="ECO:0007669"/>
    <property type="project" value="TreeGrafter"/>
</dbReference>
<organism evidence="8 10">
    <name type="scientific">Strigomonas culicis</name>
    <dbReference type="NCBI Taxonomy" id="28005"/>
    <lineage>
        <taxon>Eukaryota</taxon>
        <taxon>Discoba</taxon>
        <taxon>Euglenozoa</taxon>
        <taxon>Kinetoplastea</taxon>
        <taxon>Metakinetoplastina</taxon>
        <taxon>Trypanosomatida</taxon>
        <taxon>Trypanosomatidae</taxon>
        <taxon>Strigomonadinae</taxon>
        <taxon>Strigomonas</taxon>
    </lineage>
</organism>
<sequence length="646" mass="69527">MSAAATASSISPAVHALLNHPPGDLSVTHVSSLSAALKDPTTLLSLVGAAQRPVCKQVLARLLAAANDAAKPTALKMLCLECFYDLSRVEDEAFRTGELFQTVQQLNASFEEVLERDGAVLGAQREMLTVLLFRCTGYVRLRAGDLLQQLCGGDENRLTLLLMDILRNRSYEWPLLLAALRCLYELTTPVSYFTAGTAVETQKVSAFSAKIARMSTLLLQHKILEQLMAELAARWALSSLNRNPANGGGEGLGALGGVQTLLSVTSLSVAQKQELLQWAVALRYISVLVHNLLEYSDQPAANKLLQQSLLASPAGASLAATVAVPYVMAVLQAWERARAAGTLKENETDNAYLNSALAVLRLLRVTLYKPQAPVPAPLQQALALLAQQVTRLEPLLRGEYVGMLAILFTVECLCNVNAKLLTEPVNLAGSLDVLLTTVASDKQPLRPGAQCTSAQGFAVCFAREESPYVVTANESVTLLHTKFAKEEQEIKEDAEAYEAIERLEMQLGALQSMIMNLALGQLLGELAMAGVFNTQPGVIGQRAAAGSPSTSASSVAAVAGSPSKKKKKKHPTNFCCDLTGKLMKEPVVLKNGHRFELDALEDTIAKVGHVDPISGETFDEDEMIIDVALQQEIAQYRVNKATVEGR</sequence>
<feature type="region of interest" description="Disordered" evidence="6">
    <location>
        <begin position="542"/>
        <end position="570"/>
    </location>
</feature>
<dbReference type="InterPro" id="IPR013083">
    <property type="entry name" value="Znf_RING/FYVE/PHD"/>
</dbReference>
<dbReference type="EMBL" id="ATMH01007163">
    <property type="protein sequence ID" value="EPY24472.1"/>
    <property type="molecule type" value="Genomic_DNA"/>
</dbReference>
<dbReference type="EMBL" id="ATMH01002021">
    <property type="protein sequence ID" value="EPY33745.1"/>
    <property type="molecule type" value="Genomic_DNA"/>
</dbReference>
<dbReference type="SMART" id="SM00504">
    <property type="entry name" value="Ubox"/>
    <property type="match status" value="1"/>
</dbReference>
<feature type="compositionally biased region" description="Low complexity" evidence="6">
    <location>
        <begin position="543"/>
        <end position="562"/>
    </location>
</feature>
<dbReference type="GO" id="GO:0000209">
    <property type="term" value="P:protein polyubiquitination"/>
    <property type="evidence" value="ECO:0007669"/>
    <property type="project" value="TreeGrafter"/>
</dbReference>
<gene>
    <name evidence="9" type="ORF">STCU_02021</name>
    <name evidence="8" type="ORF">STCU_07163</name>
</gene>
<dbReference type="EC" id="2.3.2.27" evidence="2"/>
<dbReference type="OrthoDB" id="7537227at2759"/>
<protein>
    <recommendedName>
        <fullName evidence="2">RING-type E3 ubiquitin transferase</fullName>
        <ecNumber evidence="2">2.3.2.27</ecNumber>
    </recommendedName>
</protein>
<dbReference type="GO" id="GO:0045862">
    <property type="term" value="P:positive regulation of proteolysis"/>
    <property type="evidence" value="ECO:0007669"/>
    <property type="project" value="TreeGrafter"/>
</dbReference>
<dbReference type="SUPFAM" id="SSF57850">
    <property type="entry name" value="RING/U-box"/>
    <property type="match status" value="1"/>
</dbReference>
<dbReference type="Pfam" id="PF04564">
    <property type="entry name" value="U-box"/>
    <property type="match status" value="1"/>
</dbReference>
<keyword evidence="3" id="KW-0808">Transferase</keyword>
<dbReference type="GO" id="GO:0006515">
    <property type="term" value="P:protein quality control for misfolded or incompletely synthesized proteins"/>
    <property type="evidence" value="ECO:0007669"/>
    <property type="project" value="TreeGrafter"/>
</dbReference>
<evidence type="ECO:0000259" key="7">
    <source>
        <dbReference type="PROSITE" id="PS51698"/>
    </source>
</evidence>
<evidence type="ECO:0000313" key="8">
    <source>
        <dbReference type="EMBL" id="EPY24472.1"/>
    </source>
</evidence>
<comment type="caution">
    <text evidence="8">The sequence shown here is derived from an EMBL/GenBank/DDBJ whole genome shotgun (WGS) entry which is preliminary data.</text>
</comment>
<evidence type="ECO:0000313" key="9">
    <source>
        <dbReference type="EMBL" id="EPY33745.1"/>
    </source>
</evidence>
<keyword evidence="4" id="KW-0677">Repeat</keyword>
<reference evidence="8" key="2">
    <citation type="submission" date="2013-03" db="EMBL/GenBank/DDBJ databases">
        <authorList>
            <person name="Motta M.C.M."/>
            <person name="Martins A.C.A."/>
            <person name="Preta C.M.C.C."/>
            <person name="Silva R."/>
            <person name="de Souza S.S."/>
            <person name="Klein C.C."/>
            <person name="de Almeida L.G.P."/>
            <person name="Cunha O.L."/>
            <person name="Colabardini A.C."/>
            <person name="Lima B.A."/>
            <person name="Machado C.R."/>
            <person name="Soares C.M.A."/>
            <person name="de Menezes C.B.A."/>
            <person name="Bartolomeu D.C."/>
            <person name="Grisard E.C."/>
            <person name="Fantinatti-Garboggini F."/>
            <person name="Rodrigues-Luiz G.F."/>
            <person name="Wagner G."/>
            <person name="Goldman G.H."/>
            <person name="Fietto J.L.R."/>
            <person name="Ciapina L.P."/>
            <person name="Brocchi M."/>
            <person name="Elias M.C."/>
            <person name="Goldman M.H.S."/>
            <person name="Sagot M.-F."/>
            <person name="Pereira M."/>
            <person name="Stoco P.H."/>
            <person name="Teixeira S.M.R."/>
            <person name="de Mendonca-Neto R.P."/>
            <person name="Maciel T.E.F."/>
            <person name="Mendes T.A.O."/>
            <person name="Urmenyi T.P."/>
            <person name="Teixeira M.M.G."/>
            <person name="de Camargo E.F.P."/>
            <person name="de Sousa W."/>
            <person name="Schenkman S."/>
            <person name="de Vasconcelos A.T.R."/>
        </authorList>
    </citation>
    <scope>NUCLEOTIDE SEQUENCE</scope>
</reference>
<feature type="domain" description="U-box" evidence="7">
    <location>
        <begin position="569"/>
        <end position="643"/>
    </location>
</feature>
<dbReference type="Proteomes" id="UP000015354">
    <property type="component" value="Unassembled WGS sequence"/>
</dbReference>
<dbReference type="PROSITE" id="PS51698">
    <property type="entry name" value="U_BOX"/>
    <property type="match status" value="1"/>
</dbReference>
<evidence type="ECO:0000256" key="3">
    <source>
        <dbReference type="ARBA" id="ARBA00022679"/>
    </source>
</evidence>
<comment type="catalytic activity">
    <reaction evidence="1">
        <text>S-ubiquitinyl-[E2 ubiquitin-conjugating enzyme]-L-cysteine + [acceptor protein]-L-lysine = [E2 ubiquitin-conjugating enzyme]-L-cysteine + N(6)-ubiquitinyl-[acceptor protein]-L-lysine.</text>
        <dbReference type="EC" id="2.3.2.27"/>
    </reaction>
</comment>
<name>S9U132_9TRYP</name>
<reference evidence="8 10" key="1">
    <citation type="journal article" date="2013" name="PLoS ONE">
        <title>Predicting the Proteins of Angomonas deanei, Strigomonas culicis and Their Respective Endosymbionts Reveals New Aspects of the Trypanosomatidae Family.</title>
        <authorList>
            <person name="Motta M.C."/>
            <person name="Martins A.C."/>
            <person name="de Souza S.S."/>
            <person name="Catta-Preta C.M."/>
            <person name="Silva R."/>
            <person name="Klein C.C."/>
            <person name="de Almeida L.G."/>
            <person name="de Lima Cunha O."/>
            <person name="Ciapina L.P."/>
            <person name="Brocchi M."/>
            <person name="Colabardini A.C."/>
            <person name="de Araujo Lima B."/>
            <person name="Machado C.R."/>
            <person name="de Almeida Soares C.M."/>
            <person name="Probst C.M."/>
            <person name="de Menezes C.B."/>
            <person name="Thompson C.E."/>
            <person name="Bartholomeu D.C."/>
            <person name="Gradia D.F."/>
            <person name="Pavoni D.P."/>
            <person name="Grisard E.C."/>
            <person name="Fantinatti-Garboggini F."/>
            <person name="Marchini F.K."/>
            <person name="Rodrigues-Luiz G.F."/>
            <person name="Wagner G."/>
            <person name="Goldman G.H."/>
            <person name="Fietto J.L."/>
            <person name="Elias M.C."/>
            <person name="Goldman M.H."/>
            <person name="Sagot M.F."/>
            <person name="Pereira M."/>
            <person name="Stoco P.H."/>
            <person name="de Mendonca-Neto R.P."/>
            <person name="Teixeira S.M."/>
            <person name="Maciel T.E."/>
            <person name="de Oliveira Mendes T.A."/>
            <person name="Urmenyi T.P."/>
            <person name="de Souza W."/>
            <person name="Schenkman S."/>
            <person name="de Vasconcelos A.T."/>
        </authorList>
    </citation>
    <scope>NUCLEOTIDE SEQUENCE [LARGE SCALE GENOMIC DNA]</scope>
</reference>
<dbReference type="InterPro" id="IPR003613">
    <property type="entry name" value="Ubox_domain"/>
</dbReference>
<keyword evidence="5" id="KW-0833">Ubl conjugation pathway</keyword>
<dbReference type="Gene3D" id="3.30.40.10">
    <property type="entry name" value="Zinc/RING finger domain, C3HC4 (zinc finger)"/>
    <property type="match status" value="1"/>
</dbReference>
<dbReference type="PANTHER" id="PTHR46803">
    <property type="entry name" value="E3 UBIQUITIN-PROTEIN LIGASE CHIP"/>
    <property type="match status" value="1"/>
</dbReference>
<accession>S9U132</accession>
<evidence type="ECO:0000256" key="1">
    <source>
        <dbReference type="ARBA" id="ARBA00000900"/>
    </source>
</evidence>
<dbReference type="AlphaFoldDB" id="S9U132"/>